<proteinExistence type="predicted"/>
<name>K9HFF6_9PROT</name>
<dbReference type="EMBL" id="ANHY01000013">
    <property type="protein sequence ID" value="EKV29138.1"/>
    <property type="molecule type" value="Genomic_DNA"/>
</dbReference>
<dbReference type="OrthoDB" id="7333176at2"/>
<gene>
    <name evidence="1" type="ORF">C882_0445</name>
</gene>
<dbReference type="AlphaFoldDB" id="K9HFF6"/>
<evidence type="ECO:0000313" key="1">
    <source>
        <dbReference type="EMBL" id="EKV29138.1"/>
    </source>
</evidence>
<dbReference type="Proteomes" id="UP000009881">
    <property type="component" value="Unassembled WGS sequence"/>
</dbReference>
<dbReference type="eggNOG" id="ENOG502ZC79">
    <property type="taxonomic scope" value="Bacteria"/>
</dbReference>
<accession>K9HFF6</accession>
<dbReference type="STRING" id="1238182.C882_0445"/>
<dbReference type="RefSeq" id="WP_009541103.1">
    <property type="nucleotide sequence ID" value="NZ_ANHY01000013.1"/>
</dbReference>
<organism evidence="1 2">
    <name type="scientific">Caenispirillum salinarum AK4</name>
    <dbReference type="NCBI Taxonomy" id="1238182"/>
    <lineage>
        <taxon>Bacteria</taxon>
        <taxon>Pseudomonadati</taxon>
        <taxon>Pseudomonadota</taxon>
        <taxon>Alphaproteobacteria</taxon>
        <taxon>Rhodospirillales</taxon>
        <taxon>Novispirillaceae</taxon>
        <taxon>Caenispirillum</taxon>
    </lineage>
</organism>
<protein>
    <submittedName>
        <fullName evidence="1">Uncharacterized protein</fullName>
    </submittedName>
</protein>
<keyword evidence="2" id="KW-1185">Reference proteome</keyword>
<evidence type="ECO:0000313" key="2">
    <source>
        <dbReference type="Proteomes" id="UP000009881"/>
    </source>
</evidence>
<comment type="caution">
    <text evidence="1">The sequence shown here is derived from an EMBL/GenBank/DDBJ whole genome shotgun (WGS) entry which is preliminary data.</text>
</comment>
<reference evidence="1 2" key="1">
    <citation type="journal article" date="2013" name="Genome Announc.">
        <title>Draft Genome Sequence of an Alphaproteobacterium, Caenispirillum salinarum AK4(T), Isolated from a Solar Saltern.</title>
        <authorList>
            <person name="Khatri I."/>
            <person name="Singh A."/>
            <person name="Korpole S."/>
            <person name="Pinnaka A.K."/>
            <person name="Subramanian S."/>
        </authorList>
    </citation>
    <scope>NUCLEOTIDE SEQUENCE [LARGE SCALE GENOMIC DNA]</scope>
    <source>
        <strain evidence="1 2">AK4</strain>
    </source>
</reference>
<sequence>MASVTGITLFREKTTVHSFSFDAGSEGNAAAMSIRSNRIAMTLKAPDVTETVVVRGQNIPSTLRCAAMVVETFTRNPLVFRKDDAVDWADKWENRQSSYERKFVPESWVSLHHAGTTLFSTNTSRHIDALEALAQGGDINEQLVRRVSQTLFGRDEEFVVQHDSQTAVVFTPFSSYHRAAILERRGGRTGSFAVSVHHPPKPKKSVRYDTFIHFCADLIEAVNVRMFLERIKAMVEENRISGPPITPAQVQAAMDRRRELVAYVNAFERANKVSYRPERPELF</sequence>